<protein>
    <submittedName>
        <fullName evidence="8">YicC family protein</fullName>
    </submittedName>
</protein>
<feature type="domain" description="Endoribonuclease YicC-like C-terminal" evidence="7">
    <location>
        <begin position="170"/>
        <end position="310"/>
    </location>
</feature>
<name>A0A2U2BQ78_ALCFA</name>
<evidence type="ECO:0000256" key="4">
    <source>
        <dbReference type="ARBA" id="ARBA00022801"/>
    </source>
</evidence>
<dbReference type="EMBL" id="QEXO01000001">
    <property type="protein sequence ID" value="PWE16170.1"/>
    <property type="molecule type" value="Genomic_DNA"/>
</dbReference>
<dbReference type="PANTHER" id="PTHR30636">
    <property type="entry name" value="UPF0701 PROTEIN YICC"/>
    <property type="match status" value="1"/>
</dbReference>
<dbReference type="Proteomes" id="UP000245216">
    <property type="component" value="Unassembled WGS sequence"/>
</dbReference>
<comment type="similarity">
    <text evidence="5">Belongs to the YicC/YloC family.</text>
</comment>
<dbReference type="Pfam" id="PF08340">
    <property type="entry name" value="YicC-like_C"/>
    <property type="match status" value="1"/>
</dbReference>
<evidence type="ECO:0000313" key="9">
    <source>
        <dbReference type="Proteomes" id="UP000245216"/>
    </source>
</evidence>
<accession>A0A2U2BQ78</accession>
<keyword evidence="4" id="KW-0378">Hydrolase</keyword>
<reference evidence="8 9" key="1">
    <citation type="submission" date="2018-05" db="EMBL/GenBank/DDBJ databases">
        <title>Genome Sequence of an Efficient Indole-Degrading Bacterium, Alcaligenes sp.YBY.</title>
        <authorList>
            <person name="Yang B."/>
        </authorList>
    </citation>
    <scope>NUCLEOTIDE SEQUENCE [LARGE SCALE GENOMIC DNA]</scope>
    <source>
        <strain evidence="8 9">YBY</strain>
    </source>
</reference>
<keyword evidence="2" id="KW-0540">Nuclease</keyword>
<dbReference type="GO" id="GO:0004521">
    <property type="term" value="F:RNA endonuclease activity"/>
    <property type="evidence" value="ECO:0007669"/>
    <property type="project" value="InterPro"/>
</dbReference>
<comment type="cofactor">
    <cofactor evidence="1">
        <name>a divalent metal cation</name>
        <dbReference type="ChEBI" id="CHEBI:60240"/>
    </cofactor>
</comment>
<evidence type="ECO:0000259" key="6">
    <source>
        <dbReference type="Pfam" id="PF03755"/>
    </source>
</evidence>
<dbReference type="InterPro" id="IPR013551">
    <property type="entry name" value="YicC-like_C"/>
</dbReference>
<dbReference type="PANTHER" id="PTHR30636:SF3">
    <property type="entry name" value="UPF0701 PROTEIN YICC"/>
    <property type="match status" value="1"/>
</dbReference>
<dbReference type="Pfam" id="PF03755">
    <property type="entry name" value="YicC-like_N"/>
    <property type="match status" value="1"/>
</dbReference>
<dbReference type="NCBIfam" id="TIGR00255">
    <property type="entry name" value="YicC/YloC family endoribonuclease"/>
    <property type="match status" value="1"/>
</dbReference>
<dbReference type="InterPro" id="IPR005229">
    <property type="entry name" value="YicC/YloC-like"/>
</dbReference>
<proteinExistence type="inferred from homology"/>
<dbReference type="STRING" id="511.UZ73_18550"/>
<keyword evidence="3" id="KW-0255">Endonuclease</keyword>
<organism evidence="8 9">
    <name type="scientific">Alcaligenes faecalis</name>
    <dbReference type="NCBI Taxonomy" id="511"/>
    <lineage>
        <taxon>Bacteria</taxon>
        <taxon>Pseudomonadati</taxon>
        <taxon>Pseudomonadota</taxon>
        <taxon>Betaproteobacteria</taxon>
        <taxon>Burkholderiales</taxon>
        <taxon>Alcaligenaceae</taxon>
        <taxon>Alcaligenes</taxon>
    </lineage>
</organism>
<evidence type="ECO:0000256" key="2">
    <source>
        <dbReference type="ARBA" id="ARBA00022722"/>
    </source>
</evidence>
<gene>
    <name evidence="8" type="ORF">DF183_05465</name>
</gene>
<comment type="caution">
    <text evidence="8">The sequence shown here is derived from an EMBL/GenBank/DDBJ whole genome shotgun (WGS) entry which is preliminary data.</text>
</comment>
<evidence type="ECO:0000256" key="1">
    <source>
        <dbReference type="ARBA" id="ARBA00001968"/>
    </source>
</evidence>
<sequence length="310" mass="34631">MIRSMTAFGSAKAESEAGTINIEMRSVNNRFLDLNLRLPEELRFAENLLRELAAQGVQRGKLELRVNFARSGTDQQRSLDMEAVERTAQMLQVARVAIPDLPAPELHTLLSNQSGNNSGMDPEVWLPMISQAFEAALQDFQATREREGQRLAQAMLDIRQDMSAIVDEVEQHLPSILTEQKNKIATRLHDALLQASPDGFALISGEELSARVAQEAAAFSLRIDVAEELARLRSHLTELELILNGDTRVAFNKKSTRQGSTGKRLDFLFQEMNREANTLGSKAGSMDMTRASIDLKLCIEQLREQTQNIE</sequence>
<evidence type="ECO:0000256" key="5">
    <source>
        <dbReference type="ARBA" id="ARBA00035648"/>
    </source>
</evidence>
<dbReference type="InterPro" id="IPR013527">
    <property type="entry name" value="YicC-like_N"/>
</dbReference>
<dbReference type="RefSeq" id="WP_109088571.1">
    <property type="nucleotide sequence ID" value="NZ_QEXO01000001.1"/>
</dbReference>
<dbReference type="AlphaFoldDB" id="A0A2U2BQ78"/>
<evidence type="ECO:0000256" key="3">
    <source>
        <dbReference type="ARBA" id="ARBA00022759"/>
    </source>
</evidence>
<evidence type="ECO:0000313" key="8">
    <source>
        <dbReference type="EMBL" id="PWE16170.1"/>
    </source>
</evidence>
<evidence type="ECO:0000259" key="7">
    <source>
        <dbReference type="Pfam" id="PF08340"/>
    </source>
</evidence>
<dbReference type="GO" id="GO:0016787">
    <property type="term" value="F:hydrolase activity"/>
    <property type="evidence" value="ECO:0007669"/>
    <property type="project" value="UniProtKB-KW"/>
</dbReference>
<feature type="domain" description="Endoribonuclease YicC-like N-terminal" evidence="6">
    <location>
        <begin position="2"/>
        <end position="152"/>
    </location>
</feature>
<reference evidence="8 9" key="2">
    <citation type="submission" date="2018-05" db="EMBL/GenBank/DDBJ databases">
        <authorList>
            <person name="Lanie J.A."/>
            <person name="Ng W.-L."/>
            <person name="Kazmierczak K.M."/>
            <person name="Andrzejewski T.M."/>
            <person name="Davidsen T.M."/>
            <person name="Wayne K.J."/>
            <person name="Tettelin H."/>
            <person name="Glass J.I."/>
            <person name="Rusch D."/>
            <person name="Podicherti R."/>
            <person name="Tsui H.-C.T."/>
            <person name="Winkler M.E."/>
        </authorList>
    </citation>
    <scope>NUCLEOTIDE SEQUENCE [LARGE SCALE GENOMIC DNA]</scope>
    <source>
        <strain evidence="8 9">YBY</strain>
    </source>
</reference>